<feature type="compositionally biased region" description="Low complexity" evidence="4">
    <location>
        <begin position="381"/>
        <end position="390"/>
    </location>
</feature>
<dbReference type="KEGG" id="pfp:PFL1_02853"/>
<protein>
    <recommendedName>
        <fullName evidence="7">GH16 domain-containing protein</fullName>
    </recommendedName>
</protein>
<dbReference type="eggNOG" id="ENOG502QVQI">
    <property type="taxonomic scope" value="Eukaryota"/>
</dbReference>
<dbReference type="EMBL" id="KE361630">
    <property type="protein sequence ID" value="EPQ29634.1"/>
    <property type="molecule type" value="Genomic_DNA"/>
</dbReference>
<dbReference type="HOGENOM" id="CLU_416298_0_0_1"/>
<dbReference type="Proteomes" id="UP000053664">
    <property type="component" value="Unassembled WGS sequence"/>
</dbReference>
<feature type="transmembrane region" description="Helical" evidence="5">
    <location>
        <begin position="399"/>
        <end position="421"/>
    </location>
</feature>
<organism evidence="8 9">
    <name type="scientific">Pseudozyma flocculosa PF-1</name>
    <dbReference type="NCBI Taxonomy" id="1277687"/>
    <lineage>
        <taxon>Eukaryota</taxon>
        <taxon>Fungi</taxon>
        <taxon>Dikarya</taxon>
        <taxon>Basidiomycota</taxon>
        <taxon>Ustilaginomycotina</taxon>
        <taxon>Ustilaginomycetes</taxon>
        <taxon>Ustilaginales</taxon>
        <taxon>Ustilaginaceae</taxon>
        <taxon>Pseudozyma</taxon>
    </lineage>
</organism>
<dbReference type="Pfam" id="PF00722">
    <property type="entry name" value="Glyco_hydro_16"/>
    <property type="match status" value="1"/>
</dbReference>
<dbReference type="PANTHER" id="PTHR10963:SF22">
    <property type="entry name" value="GLYCOSIDASE CRH2-RELATED"/>
    <property type="match status" value="1"/>
</dbReference>
<dbReference type="GO" id="GO:0016757">
    <property type="term" value="F:glycosyltransferase activity"/>
    <property type="evidence" value="ECO:0007669"/>
    <property type="project" value="TreeGrafter"/>
</dbReference>
<gene>
    <name evidence="8" type="ORF">PFL1_02853</name>
</gene>
<evidence type="ECO:0000256" key="5">
    <source>
        <dbReference type="SAM" id="Phobius"/>
    </source>
</evidence>
<dbReference type="SUPFAM" id="SSF49899">
    <property type="entry name" value="Concanavalin A-like lectins/glucanases"/>
    <property type="match status" value="1"/>
</dbReference>
<name>A0A061HB01_9BASI</name>
<dbReference type="Gene3D" id="2.60.120.200">
    <property type="match status" value="1"/>
</dbReference>
<feature type="compositionally biased region" description="Low complexity" evidence="4">
    <location>
        <begin position="559"/>
        <end position="585"/>
    </location>
</feature>
<feature type="region of interest" description="Disordered" evidence="4">
    <location>
        <begin position="550"/>
        <end position="665"/>
    </location>
</feature>
<dbReference type="AlphaFoldDB" id="A0A061HB01"/>
<dbReference type="PANTHER" id="PTHR10963">
    <property type="entry name" value="GLYCOSYL HYDROLASE-RELATED"/>
    <property type="match status" value="1"/>
</dbReference>
<evidence type="ECO:0000259" key="7">
    <source>
        <dbReference type="PROSITE" id="PS51762"/>
    </source>
</evidence>
<evidence type="ECO:0000256" key="3">
    <source>
        <dbReference type="ARBA" id="ARBA00023295"/>
    </source>
</evidence>
<feature type="chain" id="PRO_5001604076" description="GH16 domain-containing protein" evidence="6">
    <location>
        <begin position="25"/>
        <end position="665"/>
    </location>
</feature>
<feature type="region of interest" description="Disordered" evidence="4">
    <location>
        <begin position="495"/>
        <end position="527"/>
    </location>
</feature>
<evidence type="ECO:0000256" key="6">
    <source>
        <dbReference type="SAM" id="SignalP"/>
    </source>
</evidence>
<dbReference type="GO" id="GO:0009277">
    <property type="term" value="C:fungal-type cell wall"/>
    <property type="evidence" value="ECO:0007669"/>
    <property type="project" value="TreeGrafter"/>
</dbReference>
<dbReference type="GO" id="GO:0004553">
    <property type="term" value="F:hydrolase activity, hydrolyzing O-glycosyl compounds"/>
    <property type="evidence" value="ECO:0007669"/>
    <property type="project" value="InterPro"/>
</dbReference>
<keyword evidence="5" id="KW-1133">Transmembrane helix</keyword>
<dbReference type="RefSeq" id="XP_007878558.1">
    <property type="nucleotide sequence ID" value="XM_007880367.1"/>
</dbReference>
<dbReference type="InterPro" id="IPR050546">
    <property type="entry name" value="Glycosyl_Hydrlase_16"/>
</dbReference>
<reference evidence="8 9" key="1">
    <citation type="journal article" date="2013" name="Plant Cell">
        <title>The transition from a phytopathogenic smut ancestor to an anamorphic biocontrol agent deciphered by comparative whole-genome analysis.</title>
        <authorList>
            <person name="Lefebvre F."/>
            <person name="Joly D.L."/>
            <person name="Labbe C."/>
            <person name="Teichmann B."/>
            <person name="Linning R."/>
            <person name="Belzile F."/>
            <person name="Bakkeren G."/>
            <person name="Belanger R.R."/>
        </authorList>
    </citation>
    <scope>NUCLEOTIDE SEQUENCE [LARGE SCALE GENOMIC DNA]</scope>
    <source>
        <strain evidence="8 9">PF-1</strain>
    </source>
</reference>
<dbReference type="InterPro" id="IPR000757">
    <property type="entry name" value="Beta-glucanase-like"/>
</dbReference>
<evidence type="ECO:0000256" key="4">
    <source>
        <dbReference type="SAM" id="MobiDB-lite"/>
    </source>
</evidence>
<keyword evidence="1 6" id="KW-0732">Signal</keyword>
<keyword evidence="5" id="KW-0472">Membrane</keyword>
<dbReference type="GO" id="GO:0005975">
    <property type="term" value="P:carbohydrate metabolic process"/>
    <property type="evidence" value="ECO:0007669"/>
    <property type="project" value="InterPro"/>
</dbReference>
<evidence type="ECO:0000313" key="8">
    <source>
        <dbReference type="EMBL" id="EPQ29634.1"/>
    </source>
</evidence>
<keyword evidence="2" id="KW-0378">Hydrolase</keyword>
<dbReference type="GO" id="GO:0031505">
    <property type="term" value="P:fungal-type cell wall organization"/>
    <property type="evidence" value="ECO:0007669"/>
    <property type="project" value="TreeGrafter"/>
</dbReference>
<dbReference type="InterPro" id="IPR013320">
    <property type="entry name" value="ConA-like_dom_sf"/>
</dbReference>
<dbReference type="GeneID" id="19316967"/>
<keyword evidence="5" id="KW-0812">Transmembrane</keyword>
<evidence type="ECO:0000256" key="1">
    <source>
        <dbReference type="ARBA" id="ARBA00022729"/>
    </source>
</evidence>
<feature type="domain" description="GH16" evidence="7">
    <location>
        <begin position="66"/>
        <end position="281"/>
    </location>
</feature>
<dbReference type="PROSITE" id="PS51762">
    <property type="entry name" value="GH16_2"/>
    <property type="match status" value="1"/>
</dbReference>
<accession>A0A061HB01</accession>
<keyword evidence="3" id="KW-0326">Glycosidase</keyword>
<evidence type="ECO:0000256" key="2">
    <source>
        <dbReference type="ARBA" id="ARBA00022801"/>
    </source>
</evidence>
<feature type="compositionally biased region" description="Polar residues" evidence="4">
    <location>
        <begin position="318"/>
        <end position="336"/>
    </location>
</feature>
<feature type="signal peptide" evidence="6">
    <location>
        <begin position="1"/>
        <end position="24"/>
    </location>
</feature>
<proteinExistence type="predicted"/>
<feature type="region of interest" description="Disordered" evidence="4">
    <location>
        <begin position="318"/>
        <end position="390"/>
    </location>
</feature>
<evidence type="ECO:0000313" key="9">
    <source>
        <dbReference type="Proteomes" id="UP000053664"/>
    </source>
</evidence>
<sequence length="665" mass="70601">MSTGLAAAAAVALSLASSLPLARGASTACGADSKCPKDSPCCSAEGTCGRGSMQCAGGCQPLFSYSPSSCLPNPVCQSQSMAIKSSDYNNTDLFTPILDYNGDPTLSPFTLDSGSLGAGPEGVLLEMTIERQAKISTTRYFLYGTVTATLRHQARQGLVATMITMSDIKDEIDWEFTTANSGETLTNYFKMGNAVTTQGATIYPDGGFDVADWHEYGLDWQEDRLRWTIDGQTVRTVTRQQAGDAYPRSPSRVQFSIWAGGNSTNAPGTIDWAGGPISYDTDEYRKNGVYSQEIKSFSISCNPSTNGGSTNATSWVYTGSQSDSTNEPEYTISTSPIKPLSEPSRDGYAGYPGYDSKPSAGTGPGTNRWDGSGTTSKAKPGSSDSSGDDGVTTQNALKYGLPIAGALVALIAVWALVTVVYRRRHKDKLYASGVTGIAGGPGMVDKLASSRGRAASATGLFAVTSATGAGVGRKGSKYIPLQDVADAGLPDGTTRIGTGIAPASGPTPARSLMYRGYSDDGSSKMEAGGGYEDAAWKSTDSFQDDAVRGAYGAWPDRPAPYQQQQQQPTAPHQYTPPRYYNQAPAAAPPPPPPQQQQQQQRGWTPAAAQQRGPYTSTSPQPRHYDTPNVGYYATPQIQQRAQYHGQPTYHHHHHPAPQQPYPGYP</sequence>
<dbReference type="OrthoDB" id="4781at2759"/>